<dbReference type="EMBL" id="CM023488">
    <property type="protein sequence ID" value="KAH6924710.1"/>
    <property type="molecule type" value="Genomic_DNA"/>
</dbReference>
<evidence type="ECO:0000313" key="2">
    <source>
        <dbReference type="Proteomes" id="UP000821845"/>
    </source>
</evidence>
<sequence length="253" mass="28390">MSWRLQRRTIDVASTQEPIVGDGDMERAATTTAGKRKLVYTVGLDAVAEHIYGPASTPDSDKYNGEDIEKNMYEDAEKIATVTVTKDGHGLYMNGLVGPRHRIEPLPLAERSEDGAVAHAIYEIEYAERLDRTIRLEAKGNQIALHSYEEWSETYASLYSLNKDYLYDQDVTCTESPMENPVKDRIIETTCKIRCIFYKFAKVGSNGETSYAKRWLYQEANALDYTMCGSDTMKVCIQGKCVMKPAGAQPLGK</sequence>
<protein>
    <submittedName>
        <fullName evidence="1">Uncharacterized protein</fullName>
    </submittedName>
</protein>
<gene>
    <name evidence="1" type="ORF">HPB50_022427</name>
</gene>
<reference evidence="1" key="1">
    <citation type="submission" date="2020-05" db="EMBL/GenBank/DDBJ databases">
        <title>Large-scale comparative analyses of tick genomes elucidate their genetic diversity and vector capacities.</title>
        <authorList>
            <person name="Jia N."/>
            <person name="Wang J."/>
            <person name="Shi W."/>
            <person name="Du L."/>
            <person name="Sun Y."/>
            <person name="Zhan W."/>
            <person name="Jiang J."/>
            <person name="Wang Q."/>
            <person name="Zhang B."/>
            <person name="Ji P."/>
            <person name="Sakyi L.B."/>
            <person name="Cui X."/>
            <person name="Yuan T."/>
            <person name="Jiang B."/>
            <person name="Yang W."/>
            <person name="Lam T.T.-Y."/>
            <person name="Chang Q."/>
            <person name="Ding S."/>
            <person name="Wang X."/>
            <person name="Zhu J."/>
            <person name="Ruan X."/>
            <person name="Zhao L."/>
            <person name="Wei J."/>
            <person name="Que T."/>
            <person name="Du C."/>
            <person name="Cheng J."/>
            <person name="Dai P."/>
            <person name="Han X."/>
            <person name="Huang E."/>
            <person name="Gao Y."/>
            <person name="Liu J."/>
            <person name="Shao H."/>
            <person name="Ye R."/>
            <person name="Li L."/>
            <person name="Wei W."/>
            <person name="Wang X."/>
            <person name="Wang C."/>
            <person name="Yang T."/>
            <person name="Huo Q."/>
            <person name="Li W."/>
            <person name="Guo W."/>
            <person name="Chen H."/>
            <person name="Zhou L."/>
            <person name="Ni X."/>
            <person name="Tian J."/>
            <person name="Zhou Y."/>
            <person name="Sheng Y."/>
            <person name="Liu T."/>
            <person name="Pan Y."/>
            <person name="Xia L."/>
            <person name="Li J."/>
            <person name="Zhao F."/>
            <person name="Cao W."/>
        </authorList>
    </citation>
    <scope>NUCLEOTIDE SEQUENCE</scope>
    <source>
        <strain evidence="1">Hyas-2018</strain>
    </source>
</reference>
<keyword evidence="2" id="KW-1185">Reference proteome</keyword>
<dbReference type="Proteomes" id="UP000821845">
    <property type="component" value="Chromosome 8"/>
</dbReference>
<proteinExistence type="predicted"/>
<evidence type="ECO:0000313" key="1">
    <source>
        <dbReference type="EMBL" id="KAH6924710.1"/>
    </source>
</evidence>
<organism evidence="1 2">
    <name type="scientific">Hyalomma asiaticum</name>
    <name type="common">Tick</name>
    <dbReference type="NCBI Taxonomy" id="266040"/>
    <lineage>
        <taxon>Eukaryota</taxon>
        <taxon>Metazoa</taxon>
        <taxon>Ecdysozoa</taxon>
        <taxon>Arthropoda</taxon>
        <taxon>Chelicerata</taxon>
        <taxon>Arachnida</taxon>
        <taxon>Acari</taxon>
        <taxon>Parasitiformes</taxon>
        <taxon>Ixodida</taxon>
        <taxon>Ixodoidea</taxon>
        <taxon>Ixodidae</taxon>
        <taxon>Hyalomminae</taxon>
        <taxon>Hyalomma</taxon>
    </lineage>
</organism>
<accession>A0ACB7RR84</accession>
<comment type="caution">
    <text evidence="1">The sequence shown here is derived from an EMBL/GenBank/DDBJ whole genome shotgun (WGS) entry which is preliminary data.</text>
</comment>
<name>A0ACB7RR84_HYAAI</name>